<organism evidence="2">
    <name type="scientific">Arundo donax</name>
    <name type="common">Giant reed</name>
    <name type="synonym">Donax arundinaceus</name>
    <dbReference type="NCBI Taxonomy" id="35708"/>
    <lineage>
        <taxon>Eukaryota</taxon>
        <taxon>Viridiplantae</taxon>
        <taxon>Streptophyta</taxon>
        <taxon>Embryophyta</taxon>
        <taxon>Tracheophyta</taxon>
        <taxon>Spermatophyta</taxon>
        <taxon>Magnoliopsida</taxon>
        <taxon>Liliopsida</taxon>
        <taxon>Poales</taxon>
        <taxon>Poaceae</taxon>
        <taxon>PACMAD clade</taxon>
        <taxon>Arundinoideae</taxon>
        <taxon>Arundineae</taxon>
        <taxon>Arundo</taxon>
    </lineage>
</organism>
<sequence length="30" mass="3432">MHYQLPSRRSSQTVSCQQSPKPAGHHQKRA</sequence>
<proteinExistence type="predicted"/>
<evidence type="ECO:0000313" key="2">
    <source>
        <dbReference type="EMBL" id="JAD32442.1"/>
    </source>
</evidence>
<accession>A0A0A8ZC58</accession>
<evidence type="ECO:0000256" key="1">
    <source>
        <dbReference type="SAM" id="MobiDB-lite"/>
    </source>
</evidence>
<dbReference type="AlphaFoldDB" id="A0A0A8ZC58"/>
<reference evidence="2" key="1">
    <citation type="submission" date="2014-09" db="EMBL/GenBank/DDBJ databases">
        <authorList>
            <person name="Magalhaes I.L.F."/>
            <person name="Oliveira U."/>
            <person name="Santos F.R."/>
            <person name="Vidigal T.H.D.A."/>
            <person name="Brescovit A.D."/>
            <person name="Santos A.J."/>
        </authorList>
    </citation>
    <scope>NUCLEOTIDE SEQUENCE</scope>
    <source>
        <tissue evidence="2">Shoot tissue taken approximately 20 cm above the soil surface</tissue>
    </source>
</reference>
<protein>
    <submittedName>
        <fullName evidence="2">Uncharacterized protein</fullName>
    </submittedName>
</protein>
<reference evidence="2" key="2">
    <citation type="journal article" date="2015" name="Data Brief">
        <title>Shoot transcriptome of the giant reed, Arundo donax.</title>
        <authorList>
            <person name="Barrero R.A."/>
            <person name="Guerrero F.D."/>
            <person name="Moolhuijzen P."/>
            <person name="Goolsby J.A."/>
            <person name="Tidwell J."/>
            <person name="Bellgard S.E."/>
            <person name="Bellgard M.I."/>
        </authorList>
    </citation>
    <scope>NUCLEOTIDE SEQUENCE</scope>
    <source>
        <tissue evidence="2">Shoot tissue taken approximately 20 cm above the soil surface</tissue>
    </source>
</reference>
<name>A0A0A8ZC58_ARUDO</name>
<dbReference type="EMBL" id="GBRH01265453">
    <property type="protein sequence ID" value="JAD32442.1"/>
    <property type="molecule type" value="Transcribed_RNA"/>
</dbReference>
<feature type="compositionally biased region" description="Polar residues" evidence="1">
    <location>
        <begin position="7"/>
        <end position="20"/>
    </location>
</feature>
<feature type="region of interest" description="Disordered" evidence="1">
    <location>
        <begin position="1"/>
        <end position="30"/>
    </location>
</feature>